<accession>A0A1D6NRG0</accession>
<dbReference type="AlphaFoldDB" id="A0A1D6NRG0"/>
<evidence type="ECO:0000313" key="1">
    <source>
        <dbReference type="EMBL" id="AQL00888.1"/>
    </source>
</evidence>
<name>A0A1D6NRG0_MAIZE</name>
<proteinExistence type="predicted"/>
<dbReference type="eggNOG" id="KOG0841">
    <property type="taxonomic scope" value="Eukaryota"/>
</dbReference>
<organism evidence="1">
    <name type="scientific">Zea mays</name>
    <name type="common">Maize</name>
    <dbReference type="NCBI Taxonomy" id="4577"/>
    <lineage>
        <taxon>Eukaryota</taxon>
        <taxon>Viridiplantae</taxon>
        <taxon>Streptophyta</taxon>
        <taxon>Embryophyta</taxon>
        <taxon>Tracheophyta</taxon>
        <taxon>Spermatophyta</taxon>
        <taxon>Magnoliopsida</taxon>
        <taxon>Liliopsida</taxon>
        <taxon>Poales</taxon>
        <taxon>Poaceae</taxon>
        <taxon>PACMAD clade</taxon>
        <taxon>Panicoideae</taxon>
        <taxon>Andropogonodae</taxon>
        <taxon>Andropogoneae</taxon>
        <taxon>Tripsacinae</taxon>
        <taxon>Zea</taxon>
    </lineage>
</organism>
<gene>
    <name evidence="1" type="ORF">ZEAMMB73_Zm00001d044788</name>
</gene>
<dbReference type="EMBL" id="CM000785">
    <property type="protein sequence ID" value="AQL00888.1"/>
    <property type="molecule type" value="Genomic_DNA"/>
</dbReference>
<dbReference type="InParanoid" id="A0A1D6NRG0"/>
<sequence>MISEKLMVQINLNEGIEEDIPPSQYTTRCEEKLTMTQAAISREAGPLGYDPGEKTFFRSVQGLLAVSRV</sequence>
<reference evidence="1" key="1">
    <citation type="submission" date="2015-12" db="EMBL/GenBank/DDBJ databases">
        <title>Update maize B73 reference genome by single molecule sequencing technologies.</title>
        <authorList>
            <consortium name="Maize Genome Sequencing Project"/>
            <person name="Ware D."/>
        </authorList>
    </citation>
    <scope>NUCLEOTIDE SEQUENCE</scope>
    <source>
        <tissue evidence="1">Seedling</tissue>
    </source>
</reference>
<protein>
    <submittedName>
        <fullName evidence="1">Uncharacterized protein</fullName>
    </submittedName>
</protein>